<dbReference type="Proteomes" id="UP000267096">
    <property type="component" value="Unassembled WGS sequence"/>
</dbReference>
<organism evidence="4">
    <name type="scientific">Anisakis simplex</name>
    <name type="common">Herring worm</name>
    <dbReference type="NCBI Taxonomy" id="6269"/>
    <lineage>
        <taxon>Eukaryota</taxon>
        <taxon>Metazoa</taxon>
        <taxon>Ecdysozoa</taxon>
        <taxon>Nematoda</taxon>
        <taxon>Chromadorea</taxon>
        <taxon>Rhabditida</taxon>
        <taxon>Spirurina</taxon>
        <taxon>Ascaridomorpha</taxon>
        <taxon>Ascaridoidea</taxon>
        <taxon>Anisakidae</taxon>
        <taxon>Anisakis</taxon>
        <taxon>Anisakis simplex complex</taxon>
    </lineage>
</organism>
<dbReference type="WBParaSite" id="ASIM_0000696801-mRNA-1">
    <property type="protein sequence ID" value="ASIM_0000696801-mRNA-1"/>
    <property type="gene ID" value="ASIM_0000696801"/>
</dbReference>
<evidence type="ECO:0000313" key="2">
    <source>
        <dbReference type="EMBL" id="VDK27683.1"/>
    </source>
</evidence>
<sequence>MSRMGRHRLHTSVDVDALDGKQPSRKLSADSIARKASFANAKV</sequence>
<gene>
    <name evidence="2" type="ORF">ASIM_LOCUS6736</name>
</gene>
<feature type="region of interest" description="Disordered" evidence="1">
    <location>
        <begin position="1"/>
        <end position="31"/>
    </location>
</feature>
<dbReference type="EMBL" id="UYRR01015107">
    <property type="protein sequence ID" value="VDK27683.1"/>
    <property type="molecule type" value="Genomic_DNA"/>
</dbReference>
<dbReference type="AlphaFoldDB" id="A0A0M3JH57"/>
<accession>A0A0M3JH57</accession>
<evidence type="ECO:0000256" key="1">
    <source>
        <dbReference type="SAM" id="MobiDB-lite"/>
    </source>
</evidence>
<dbReference type="OrthoDB" id="10474121at2759"/>
<reference evidence="2 3" key="2">
    <citation type="submission" date="2018-11" db="EMBL/GenBank/DDBJ databases">
        <authorList>
            <consortium name="Pathogen Informatics"/>
        </authorList>
    </citation>
    <scope>NUCLEOTIDE SEQUENCE [LARGE SCALE GENOMIC DNA]</scope>
</reference>
<keyword evidence="3" id="KW-1185">Reference proteome</keyword>
<evidence type="ECO:0000313" key="3">
    <source>
        <dbReference type="Proteomes" id="UP000267096"/>
    </source>
</evidence>
<protein>
    <submittedName>
        <fullName evidence="4">Transcriptional regulator</fullName>
    </submittedName>
</protein>
<reference evidence="4" key="1">
    <citation type="submission" date="2017-02" db="UniProtKB">
        <authorList>
            <consortium name="WormBaseParasite"/>
        </authorList>
    </citation>
    <scope>IDENTIFICATION</scope>
</reference>
<feature type="compositionally biased region" description="Basic residues" evidence="1">
    <location>
        <begin position="1"/>
        <end position="10"/>
    </location>
</feature>
<proteinExistence type="predicted"/>
<name>A0A0M3JH57_ANISI</name>
<evidence type="ECO:0000313" key="4">
    <source>
        <dbReference type="WBParaSite" id="ASIM_0000696801-mRNA-1"/>
    </source>
</evidence>